<protein>
    <recommendedName>
        <fullName evidence="3">Mitochondrial outer membrane protein OM14 C-terminal domain-containing protein</fullName>
    </recommendedName>
</protein>
<reference evidence="4" key="2">
    <citation type="journal article" date="2022" name="Microb. Genom.">
        <title>A chromosome-scale genome assembly of the tomato pathogen Cladosporium fulvum reveals a compartmentalized genome architecture and the presence of a dispensable chromosome.</title>
        <authorList>
            <person name="Zaccaron A.Z."/>
            <person name="Chen L.H."/>
            <person name="Samaras A."/>
            <person name="Stergiopoulos I."/>
        </authorList>
    </citation>
    <scope>NUCLEOTIDE SEQUENCE</scope>
    <source>
        <strain evidence="4">Race5_Kim</strain>
    </source>
</reference>
<dbReference type="EMBL" id="CP090164">
    <property type="protein sequence ID" value="UJO14001.1"/>
    <property type="molecule type" value="Genomic_DNA"/>
</dbReference>
<dbReference type="KEGG" id="ffu:CLAFUR5_02712"/>
<feature type="region of interest" description="Disordered" evidence="1">
    <location>
        <begin position="1"/>
        <end position="109"/>
    </location>
</feature>
<feature type="region of interest" description="Disordered" evidence="1">
    <location>
        <begin position="121"/>
        <end position="171"/>
    </location>
</feature>
<keyword evidence="2" id="KW-0812">Transmembrane</keyword>
<dbReference type="GO" id="GO:0006626">
    <property type="term" value="P:protein targeting to mitochondrion"/>
    <property type="evidence" value="ECO:0007669"/>
    <property type="project" value="TreeGrafter"/>
</dbReference>
<dbReference type="AlphaFoldDB" id="A0A9Q8LAN4"/>
<dbReference type="Pfam" id="PF17304">
    <property type="entry name" value="OM14_C"/>
    <property type="match status" value="1"/>
</dbReference>
<evidence type="ECO:0000256" key="1">
    <source>
        <dbReference type="SAM" id="MobiDB-lite"/>
    </source>
</evidence>
<organism evidence="4 5">
    <name type="scientific">Passalora fulva</name>
    <name type="common">Tomato leaf mold</name>
    <name type="synonym">Cladosporium fulvum</name>
    <dbReference type="NCBI Taxonomy" id="5499"/>
    <lineage>
        <taxon>Eukaryota</taxon>
        <taxon>Fungi</taxon>
        <taxon>Dikarya</taxon>
        <taxon>Ascomycota</taxon>
        <taxon>Pezizomycotina</taxon>
        <taxon>Dothideomycetes</taxon>
        <taxon>Dothideomycetidae</taxon>
        <taxon>Mycosphaerellales</taxon>
        <taxon>Mycosphaerellaceae</taxon>
        <taxon>Fulvia</taxon>
    </lineage>
</organism>
<dbReference type="InterPro" id="IPR039453">
    <property type="entry name" value="OM14_C"/>
</dbReference>
<proteinExistence type="predicted"/>
<feature type="compositionally biased region" description="Polar residues" evidence="1">
    <location>
        <begin position="67"/>
        <end position="87"/>
    </location>
</feature>
<sequence>MSAPNNELEFLRRANSPSQLEHSIVTNPEDMSYADIAKKGPQQAPEDKVPDAVPEIMHEDSGVHSLESLNSQNEHIQSLPSETSYASQQEAEERRQQAERDAKKQADELTKDAKQFMEAAEADAQRLGKETKSSAKQYGKEAEKKANELAGKAKEVGSQVKQEAKADVKKAEKKAKEGADWAEKNQNNPVVVGNVVVVAALGVLLGSGAYRMHKAGTLTWNVIGAWTGAVGAFAVGDYFVSQYFFKKYPPKN</sequence>
<evidence type="ECO:0000313" key="5">
    <source>
        <dbReference type="Proteomes" id="UP000756132"/>
    </source>
</evidence>
<dbReference type="Proteomes" id="UP000756132">
    <property type="component" value="Chromosome 2"/>
</dbReference>
<dbReference type="RefSeq" id="XP_047758367.1">
    <property type="nucleotide sequence ID" value="XM_047901860.1"/>
</dbReference>
<feature type="transmembrane region" description="Helical" evidence="2">
    <location>
        <begin position="222"/>
        <end position="245"/>
    </location>
</feature>
<evidence type="ECO:0000259" key="3">
    <source>
        <dbReference type="Pfam" id="PF17304"/>
    </source>
</evidence>
<feature type="compositionally biased region" description="Basic and acidic residues" evidence="1">
    <location>
        <begin position="45"/>
        <end position="62"/>
    </location>
</feature>
<dbReference type="OrthoDB" id="5422928at2759"/>
<dbReference type="PANTHER" id="PTHR38402">
    <property type="entry name" value="MITOCHONDRIAL OUTER MEMBRANE PROTEIN OM14"/>
    <property type="match status" value="1"/>
</dbReference>
<dbReference type="InterPro" id="IPR039454">
    <property type="entry name" value="OM14"/>
</dbReference>
<dbReference type="PANTHER" id="PTHR38402:SF1">
    <property type="entry name" value="MITOCHONDRIAL OUTER MEMBRANE PROTEIN OM14"/>
    <property type="match status" value="1"/>
</dbReference>
<name>A0A9Q8LAN4_PASFU</name>
<feature type="compositionally biased region" description="Basic and acidic residues" evidence="1">
    <location>
        <begin position="91"/>
        <end position="109"/>
    </location>
</feature>
<accession>A0A9Q8LAN4</accession>
<evidence type="ECO:0000256" key="2">
    <source>
        <dbReference type="SAM" id="Phobius"/>
    </source>
</evidence>
<feature type="compositionally biased region" description="Basic and acidic residues" evidence="1">
    <location>
        <begin position="123"/>
        <end position="155"/>
    </location>
</feature>
<dbReference type="GO" id="GO:1990593">
    <property type="term" value="F:nascent polypeptide-associated complex binding"/>
    <property type="evidence" value="ECO:0007669"/>
    <property type="project" value="InterPro"/>
</dbReference>
<evidence type="ECO:0000313" key="4">
    <source>
        <dbReference type="EMBL" id="UJO14001.1"/>
    </source>
</evidence>
<feature type="compositionally biased region" description="Polar residues" evidence="1">
    <location>
        <begin position="15"/>
        <end position="26"/>
    </location>
</feature>
<dbReference type="GO" id="GO:0005741">
    <property type="term" value="C:mitochondrial outer membrane"/>
    <property type="evidence" value="ECO:0007669"/>
    <property type="project" value="InterPro"/>
</dbReference>
<feature type="transmembrane region" description="Helical" evidence="2">
    <location>
        <begin position="191"/>
        <end position="210"/>
    </location>
</feature>
<keyword evidence="5" id="KW-1185">Reference proteome</keyword>
<keyword evidence="2" id="KW-0472">Membrane</keyword>
<keyword evidence="2" id="KW-1133">Transmembrane helix</keyword>
<dbReference type="GeneID" id="71982590"/>
<feature type="compositionally biased region" description="Basic and acidic residues" evidence="1">
    <location>
        <begin position="162"/>
        <end position="171"/>
    </location>
</feature>
<reference evidence="4" key="1">
    <citation type="submission" date="2021-12" db="EMBL/GenBank/DDBJ databases">
        <authorList>
            <person name="Zaccaron A."/>
            <person name="Stergiopoulos I."/>
        </authorList>
    </citation>
    <scope>NUCLEOTIDE SEQUENCE</scope>
    <source>
        <strain evidence="4">Race5_Kim</strain>
    </source>
</reference>
<feature type="domain" description="Mitochondrial outer membrane protein OM14 C-terminal" evidence="3">
    <location>
        <begin position="187"/>
        <end position="248"/>
    </location>
</feature>
<gene>
    <name evidence="4" type="ORF">CLAFUR5_02712</name>
</gene>